<dbReference type="AlphaFoldDB" id="A0A1P8W9U2"/>
<name>A0A1P8W9U2_9PLAN</name>
<keyword evidence="2" id="KW-1185">Reference proteome</keyword>
<dbReference type="EMBL" id="CP017641">
    <property type="protein sequence ID" value="APZ90821.1"/>
    <property type="molecule type" value="Genomic_DNA"/>
</dbReference>
<evidence type="ECO:0000313" key="2">
    <source>
        <dbReference type="Proteomes" id="UP000187735"/>
    </source>
</evidence>
<dbReference type="KEGG" id="fmr:Fuma_00405"/>
<dbReference type="STRING" id="1891926.Fuma_00405"/>
<sequence length="95" mass="11009">MARKSWIDPDTNEPLIDDYAKQLEGFVRAFQDGVISDKEISDQEARLADVMKEVEDTLDDETHAKVTRLLCELNAYDIMQFTYEMQQSRAAMFRG</sequence>
<dbReference type="Proteomes" id="UP000187735">
    <property type="component" value="Chromosome"/>
</dbReference>
<dbReference type="OrthoDB" id="215671at2"/>
<gene>
    <name evidence="1" type="ORF">Fuma_00405</name>
</gene>
<evidence type="ECO:0000313" key="1">
    <source>
        <dbReference type="EMBL" id="APZ90821.1"/>
    </source>
</evidence>
<reference evidence="1 2" key="1">
    <citation type="journal article" date="2016" name="Front. Microbiol.">
        <title>Fuerstia marisgermanicae gen. nov., sp. nov., an Unusual Member of the Phylum Planctomycetes from the German Wadden Sea.</title>
        <authorList>
            <person name="Kohn T."/>
            <person name="Heuer A."/>
            <person name="Jogler M."/>
            <person name="Vollmers J."/>
            <person name="Boedeker C."/>
            <person name="Bunk B."/>
            <person name="Rast P."/>
            <person name="Borchert D."/>
            <person name="Glockner I."/>
            <person name="Freese H.M."/>
            <person name="Klenk H.P."/>
            <person name="Overmann J."/>
            <person name="Kaster A.K."/>
            <person name="Rohde M."/>
            <person name="Wiegand S."/>
            <person name="Jogler C."/>
        </authorList>
    </citation>
    <scope>NUCLEOTIDE SEQUENCE [LARGE SCALE GENOMIC DNA]</scope>
    <source>
        <strain evidence="1 2">NH11</strain>
    </source>
</reference>
<proteinExistence type="predicted"/>
<dbReference type="RefSeq" id="WP_077022663.1">
    <property type="nucleotide sequence ID" value="NZ_CP017641.1"/>
</dbReference>
<accession>A0A1P8W9U2</accession>
<protein>
    <submittedName>
        <fullName evidence="1">Uncharacterized protein</fullName>
    </submittedName>
</protein>
<organism evidence="1 2">
    <name type="scientific">Fuerstiella marisgermanici</name>
    <dbReference type="NCBI Taxonomy" id="1891926"/>
    <lineage>
        <taxon>Bacteria</taxon>
        <taxon>Pseudomonadati</taxon>
        <taxon>Planctomycetota</taxon>
        <taxon>Planctomycetia</taxon>
        <taxon>Planctomycetales</taxon>
        <taxon>Planctomycetaceae</taxon>
        <taxon>Fuerstiella</taxon>
    </lineage>
</organism>